<protein>
    <submittedName>
        <fullName evidence="2">Uncharacterized protein</fullName>
    </submittedName>
</protein>
<dbReference type="EMBL" id="LR797408">
    <property type="protein sequence ID" value="CAB4214009.1"/>
    <property type="molecule type" value="Genomic_DNA"/>
</dbReference>
<organism evidence="2">
    <name type="scientific">uncultured Caudovirales phage</name>
    <dbReference type="NCBI Taxonomy" id="2100421"/>
    <lineage>
        <taxon>Viruses</taxon>
        <taxon>Duplodnaviria</taxon>
        <taxon>Heunggongvirae</taxon>
        <taxon>Uroviricota</taxon>
        <taxon>Caudoviricetes</taxon>
        <taxon>Peduoviridae</taxon>
        <taxon>Maltschvirus</taxon>
        <taxon>Maltschvirus maltsch</taxon>
    </lineage>
</organism>
<proteinExistence type="predicted"/>
<evidence type="ECO:0000313" key="2">
    <source>
        <dbReference type="EMBL" id="CAB4214009.1"/>
    </source>
</evidence>
<dbReference type="EMBL" id="LR796884">
    <property type="protein sequence ID" value="CAB4172611.1"/>
    <property type="molecule type" value="Genomic_DNA"/>
</dbReference>
<reference evidence="2" key="1">
    <citation type="submission" date="2020-05" db="EMBL/GenBank/DDBJ databases">
        <authorList>
            <person name="Chiriac C."/>
            <person name="Salcher M."/>
            <person name="Ghai R."/>
            <person name="Kavagutti S V."/>
        </authorList>
    </citation>
    <scope>NUCLEOTIDE SEQUENCE</scope>
</reference>
<sequence length="132" mass="15204">MATHNTLETVQRIGIAPDDAKALRRISMTLRNWHERVCGTDYGCIERNEETGKPYFVTWHTTGQNLRRLSYPVPDRETGALKRLSKIMERYPDFTPYVQGDPRGCALYILRPGDVPEGRDPECCYNRGIPVY</sequence>
<accession>A0A6J5SIQ0</accession>
<name>A0A6J5SIQ0_9CAUD</name>
<gene>
    <name evidence="2" type="ORF">UFOVP1465_14</name>
    <name evidence="1" type="ORF">UFOVP937_31</name>
</gene>
<evidence type="ECO:0000313" key="1">
    <source>
        <dbReference type="EMBL" id="CAB4172611.1"/>
    </source>
</evidence>